<evidence type="ECO:0000313" key="1">
    <source>
        <dbReference type="EMBL" id="OYQ41531.1"/>
    </source>
</evidence>
<sequence>VQFILLQIISPNGLMKNHFFLVFTTLFCIICNAQDSIIGQYIGENYKKTKNNSFVSKELLFLKNKDTIKLNLKLPIDTSKNIVNDLGLFFNCHLKKDTIYKITLKKILWSKIPETEYSYYRINLISKEPDSYEFIEVNRNTPYGYRGNYGKYVDMNNIIYEIIGISPDETCFFSH</sequence>
<dbReference type="RefSeq" id="WP_207758963.1">
    <property type="nucleotide sequence ID" value="NZ_NOXX01000218.1"/>
</dbReference>
<organism evidence="1 2">
    <name type="scientific">Flavobacterium aurantiibacter</name>
    <dbReference type="NCBI Taxonomy" id="2023067"/>
    <lineage>
        <taxon>Bacteria</taxon>
        <taxon>Pseudomonadati</taxon>
        <taxon>Bacteroidota</taxon>
        <taxon>Flavobacteriia</taxon>
        <taxon>Flavobacteriales</taxon>
        <taxon>Flavobacteriaceae</taxon>
        <taxon>Flavobacterium</taxon>
    </lineage>
</organism>
<comment type="caution">
    <text evidence="1">The sequence shown here is derived from an EMBL/GenBank/DDBJ whole genome shotgun (WGS) entry which is preliminary data.</text>
</comment>
<accession>A0A255ZJC2</accession>
<name>A0A255ZJC2_9FLAO</name>
<proteinExistence type="predicted"/>
<gene>
    <name evidence="1" type="ORF">CHX27_12730</name>
</gene>
<feature type="non-terminal residue" evidence="1">
    <location>
        <position position="1"/>
    </location>
</feature>
<dbReference type="Proteomes" id="UP000216035">
    <property type="component" value="Unassembled WGS sequence"/>
</dbReference>
<evidence type="ECO:0000313" key="2">
    <source>
        <dbReference type="Proteomes" id="UP000216035"/>
    </source>
</evidence>
<dbReference type="AlphaFoldDB" id="A0A255ZJC2"/>
<reference evidence="1 2" key="1">
    <citation type="submission" date="2017-07" db="EMBL/GenBank/DDBJ databases">
        <title>Flavobacterium cyanobacteriorum sp. nov., isolated from cyanobacterial aggregates in a eutrophic lake.</title>
        <authorList>
            <person name="Cai H."/>
        </authorList>
    </citation>
    <scope>NUCLEOTIDE SEQUENCE [LARGE SCALE GENOMIC DNA]</scope>
    <source>
        <strain evidence="1 2">TH167</strain>
    </source>
</reference>
<keyword evidence="2" id="KW-1185">Reference proteome</keyword>
<protein>
    <submittedName>
        <fullName evidence="1">Uncharacterized protein</fullName>
    </submittedName>
</protein>
<dbReference type="EMBL" id="NOXX01000218">
    <property type="protein sequence ID" value="OYQ41531.1"/>
    <property type="molecule type" value="Genomic_DNA"/>
</dbReference>